<feature type="chain" id="PRO_5008620815" evidence="1">
    <location>
        <begin position="23"/>
        <end position="82"/>
    </location>
</feature>
<comment type="caution">
    <text evidence="3">The sequence shown here is derived from an EMBL/GenBank/DDBJ whole genome shotgun (WGS) entry which is preliminary data.</text>
</comment>
<proteinExistence type="predicted"/>
<reference evidence="4" key="1">
    <citation type="submission" date="2016-07" db="EMBL/GenBank/DDBJ databases">
        <authorList>
            <person name="Florea S."/>
            <person name="Webb J.S."/>
            <person name="Jaromczyk J."/>
            <person name="Schardl C.L."/>
        </authorList>
    </citation>
    <scope>NUCLEOTIDE SEQUENCE [LARGE SCALE GENOMIC DNA]</scope>
    <source>
        <strain evidence="4">CC-VM-7</strain>
    </source>
</reference>
<protein>
    <submittedName>
        <fullName evidence="3">Uncharacterized protein</fullName>
    </submittedName>
</protein>
<accession>A0A1B8ZJB7</accession>
<dbReference type="STRING" id="651561.BBI00_18440"/>
<evidence type="ECO:0000313" key="2">
    <source>
        <dbReference type="EMBL" id="MEE6129612.1"/>
    </source>
</evidence>
<evidence type="ECO:0000313" key="5">
    <source>
        <dbReference type="Proteomes" id="UP001350005"/>
    </source>
</evidence>
<feature type="signal peptide" evidence="1">
    <location>
        <begin position="1"/>
        <end position="22"/>
    </location>
</feature>
<sequence>MKKLFLVATLMVAGLMSANTIAPEVEITENTPAVEAEAPEVAEAAVACVPATLSCGIQGTACGETLGDIIDVVLVADALLCP</sequence>
<keyword evidence="5" id="KW-1185">Reference proteome</keyword>
<dbReference type="Proteomes" id="UP001350005">
    <property type="component" value="Unassembled WGS sequence"/>
</dbReference>
<dbReference type="OrthoDB" id="1452818at2"/>
<name>A0A1B8ZJB7_9FLAO</name>
<dbReference type="RefSeq" id="WP_065400318.1">
    <property type="nucleotide sequence ID" value="NZ_CP033811.1"/>
</dbReference>
<dbReference type="EMBL" id="JAZGJU010000052">
    <property type="protein sequence ID" value="MEE6129612.1"/>
    <property type="molecule type" value="Genomic_DNA"/>
</dbReference>
<evidence type="ECO:0000256" key="1">
    <source>
        <dbReference type="SAM" id="SignalP"/>
    </source>
</evidence>
<reference evidence="2 5" key="3">
    <citation type="submission" date="2024-01" db="EMBL/GenBank/DDBJ databases">
        <title>Whole genome of Chryseobacterium arthrosphaerae NNCa 2741.</title>
        <authorList>
            <person name="Boriskina E.V."/>
            <person name="Gordinskaya N.A."/>
            <person name="Kropotov V.S."/>
            <person name="Alekseeva A.E."/>
            <person name="Makhova M.A."/>
            <person name="Kryazhev D.V."/>
            <person name="Shkurkina I.S."/>
        </authorList>
    </citation>
    <scope>NUCLEOTIDE SEQUENCE [LARGE SCALE GENOMIC DNA]</scope>
    <source>
        <strain evidence="2 5">NNCa 2741</strain>
    </source>
</reference>
<keyword evidence="1" id="KW-0732">Signal</keyword>
<dbReference type="AlphaFoldDB" id="A0A1B8ZJB7"/>
<organism evidence="3 4">
    <name type="scientific">Chryseobacterium arthrosphaerae</name>
    <dbReference type="NCBI Taxonomy" id="651561"/>
    <lineage>
        <taxon>Bacteria</taxon>
        <taxon>Pseudomonadati</taxon>
        <taxon>Bacteroidota</taxon>
        <taxon>Flavobacteriia</taxon>
        <taxon>Flavobacteriales</taxon>
        <taxon>Weeksellaceae</taxon>
        <taxon>Chryseobacterium group</taxon>
        <taxon>Chryseobacterium</taxon>
    </lineage>
</organism>
<dbReference type="EMBL" id="MAYG01000012">
    <property type="protein sequence ID" value="OCA71678.1"/>
    <property type="molecule type" value="Genomic_DNA"/>
</dbReference>
<evidence type="ECO:0000313" key="3">
    <source>
        <dbReference type="EMBL" id="OCA71678.1"/>
    </source>
</evidence>
<dbReference type="Proteomes" id="UP000093432">
    <property type="component" value="Unassembled WGS sequence"/>
</dbReference>
<evidence type="ECO:0000313" key="4">
    <source>
        <dbReference type="Proteomes" id="UP000093432"/>
    </source>
</evidence>
<reference evidence="3" key="2">
    <citation type="submission" date="2016-07" db="EMBL/GenBank/DDBJ databases">
        <authorList>
            <person name="Jeong J.-J."/>
            <person name="Kim D.W."/>
            <person name="Sang M.K."/>
            <person name="Choi I.-G."/>
            <person name="Kim K.D."/>
        </authorList>
    </citation>
    <scope>NUCLEOTIDE SEQUENCE</scope>
    <source>
        <strain evidence="3">CC-VM-7</strain>
    </source>
</reference>
<gene>
    <name evidence="3" type="ORF">BBI00_18440</name>
    <name evidence="2" type="ORF">V2E39_19590</name>
</gene>